<organism evidence="2 3">
    <name type="scientific">Plakobranchus ocellatus</name>
    <dbReference type="NCBI Taxonomy" id="259542"/>
    <lineage>
        <taxon>Eukaryota</taxon>
        <taxon>Metazoa</taxon>
        <taxon>Spiralia</taxon>
        <taxon>Lophotrochozoa</taxon>
        <taxon>Mollusca</taxon>
        <taxon>Gastropoda</taxon>
        <taxon>Heterobranchia</taxon>
        <taxon>Euthyneura</taxon>
        <taxon>Panpulmonata</taxon>
        <taxon>Sacoglossa</taxon>
        <taxon>Placobranchoidea</taxon>
        <taxon>Plakobranchidae</taxon>
        <taxon>Plakobranchus</taxon>
    </lineage>
</organism>
<comment type="caution">
    <text evidence="2">The sequence shown here is derived from an EMBL/GenBank/DDBJ whole genome shotgun (WGS) entry which is preliminary data.</text>
</comment>
<accession>A0AAV3Y3L8</accession>
<evidence type="ECO:0000256" key="1">
    <source>
        <dbReference type="SAM" id="MobiDB-lite"/>
    </source>
</evidence>
<feature type="compositionally biased region" description="Low complexity" evidence="1">
    <location>
        <begin position="43"/>
        <end position="56"/>
    </location>
</feature>
<feature type="region of interest" description="Disordered" evidence="1">
    <location>
        <begin position="35"/>
        <end position="71"/>
    </location>
</feature>
<evidence type="ECO:0000313" key="2">
    <source>
        <dbReference type="EMBL" id="GFN76673.1"/>
    </source>
</evidence>
<dbReference type="AlphaFoldDB" id="A0AAV3Y3L8"/>
<proteinExistence type="predicted"/>
<gene>
    <name evidence="2" type="ORF">PoB_000317900</name>
</gene>
<evidence type="ECO:0000313" key="3">
    <source>
        <dbReference type="Proteomes" id="UP000735302"/>
    </source>
</evidence>
<name>A0AAV3Y3L8_9GAST</name>
<protein>
    <submittedName>
        <fullName evidence="2">Uncharacterized protein</fullName>
    </submittedName>
</protein>
<keyword evidence="3" id="KW-1185">Reference proteome</keyword>
<dbReference type="EMBL" id="BLXT01000403">
    <property type="protein sequence ID" value="GFN76673.1"/>
    <property type="molecule type" value="Genomic_DNA"/>
</dbReference>
<reference evidence="2 3" key="1">
    <citation type="journal article" date="2021" name="Elife">
        <title>Chloroplast acquisition without the gene transfer in kleptoplastic sea slugs, Plakobranchus ocellatus.</title>
        <authorList>
            <person name="Maeda T."/>
            <person name="Takahashi S."/>
            <person name="Yoshida T."/>
            <person name="Shimamura S."/>
            <person name="Takaki Y."/>
            <person name="Nagai Y."/>
            <person name="Toyoda A."/>
            <person name="Suzuki Y."/>
            <person name="Arimoto A."/>
            <person name="Ishii H."/>
            <person name="Satoh N."/>
            <person name="Nishiyama T."/>
            <person name="Hasebe M."/>
            <person name="Maruyama T."/>
            <person name="Minagawa J."/>
            <person name="Obokata J."/>
            <person name="Shigenobu S."/>
        </authorList>
    </citation>
    <scope>NUCLEOTIDE SEQUENCE [LARGE SCALE GENOMIC DNA]</scope>
</reference>
<sequence>MVPLANPASSVLSYSKVSMDRVFLDIGISFDGTRGDRVTNIYSNNRPRNSASSPAPGRTIGNSRPGAQRPE</sequence>
<dbReference type="Proteomes" id="UP000735302">
    <property type="component" value="Unassembled WGS sequence"/>
</dbReference>